<gene>
    <name evidence="1" type="ORF">JX265_013763</name>
</gene>
<dbReference type="AlphaFoldDB" id="A0A9P9W7W8"/>
<organism evidence="1 2">
    <name type="scientific">Neoarthrinium moseri</name>
    <dbReference type="NCBI Taxonomy" id="1658444"/>
    <lineage>
        <taxon>Eukaryota</taxon>
        <taxon>Fungi</taxon>
        <taxon>Dikarya</taxon>
        <taxon>Ascomycota</taxon>
        <taxon>Pezizomycotina</taxon>
        <taxon>Sordariomycetes</taxon>
        <taxon>Xylariomycetidae</taxon>
        <taxon>Amphisphaeriales</taxon>
        <taxon>Apiosporaceae</taxon>
        <taxon>Neoarthrinium</taxon>
    </lineage>
</organism>
<sequence length="134" mass="14797">MSPVQFARYGRLAGYHGLAQTQDTRKLQENYFIVRFVRGSYIRTRLVQRLKRSDALVNVVAALASSTTEGLQMAKAVVGRSTGSVLRIWVCNTREQLRPGFLVEGSVWILLEDGDPVASVDLGVKASLVLCNIT</sequence>
<dbReference type="Proteomes" id="UP000829685">
    <property type="component" value="Unassembled WGS sequence"/>
</dbReference>
<evidence type="ECO:0000313" key="1">
    <source>
        <dbReference type="EMBL" id="KAI1848796.1"/>
    </source>
</evidence>
<evidence type="ECO:0000313" key="2">
    <source>
        <dbReference type="Proteomes" id="UP000829685"/>
    </source>
</evidence>
<protein>
    <submittedName>
        <fullName evidence="1">Uncharacterized protein</fullName>
    </submittedName>
</protein>
<name>A0A9P9W7W8_9PEZI</name>
<keyword evidence="2" id="KW-1185">Reference proteome</keyword>
<reference evidence="1" key="1">
    <citation type="submission" date="2021-03" db="EMBL/GenBank/DDBJ databases">
        <title>Revisited historic fungal species revealed as producer of novel bioactive compounds through whole genome sequencing and comparative genomics.</title>
        <authorList>
            <person name="Vignolle G.A."/>
            <person name="Hochenegger N."/>
            <person name="Mach R.L."/>
            <person name="Mach-Aigner A.R."/>
            <person name="Javad Rahimi M."/>
            <person name="Salim K.A."/>
            <person name="Chan C.M."/>
            <person name="Lim L.B.L."/>
            <person name="Cai F."/>
            <person name="Druzhinina I.S."/>
            <person name="U'Ren J.M."/>
            <person name="Derntl C."/>
        </authorList>
    </citation>
    <scope>NUCLEOTIDE SEQUENCE</scope>
    <source>
        <strain evidence="1">TUCIM 5799</strain>
    </source>
</reference>
<proteinExistence type="predicted"/>
<comment type="caution">
    <text evidence="1">The sequence shown here is derived from an EMBL/GenBank/DDBJ whole genome shotgun (WGS) entry which is preliminary data.</text>
</comment>
<dbReference type="EMBL" id="JAFIMR010000082">
    <property type="protein sequence ID" value="KAI1848796.1"/>
    <property type="molecule type" value="Genomic_DNA"/>
</dbReference>
<accession>A0A9P9W7W8</accession>